<accession>A0A0E2ZPJ2</accession>
<evidence type="ECO:0000313" key="2">
    <source>
        <dbReference type="Proteomes" id="UP000028839"/>
    </source>
</evidence>
<gene>
    <name evidence="1" type="ORF">IB75_03975</name>
</gene>
<organism evidence="1 2">
    <name type="scientific">Nitrosococcus oceani C-27</name>
    <dbReference type="NCBI Taxonomy" id="314279"/>
    <lineage>
        <taxon>Bacteria</taxon>
        <taxon>Pseudomonadati</taxon>
        <taxon>Pseudomonadota</taxon>
        <taxon>Gammaproteobacteria</taxon>
        <taxon>Chromatiales</taxon>
        <taxon>Chromatiaceae</taxon>
        <taxon>Nitrosococcus</taxon>
    </lineage>
</organism>
<proteinExistence type="predicted"/>
<dbReference type="Proteomes" id="UP000028839">
    <property type="component" value="Unassembled WGS sequence"/>
</dbReference>
<dbReference type="EMBL" id="JPGN01000023">
    <property type="protein sequence ID" value="KFI20277.1"/>
    <property type="molecule type" value="Genomic_DNA"/>
</dbReference>
<dbReference type="AlphaFoldDB" id="A0A0E2ZPJ2"/>
<evidence type="ECO:0000313" key="1">
    <source>
        <dbReference type="EMBL" id="KFI20277.1"/>
    </source>
</evidence>
<sequence>MTSQHGVIKDVSRLSATISITDCSGRLDGKFREINGSYFTAQGIKKSGKTGTQQGSDIESRQVLPLMKDYRIGNADGQVVSGATGVVGVGTIVPFSGNSSSGHMVSLEQAR</sequence>
<dbReference type="HOGENOM" id="CLU_2155683_0_0_6"/>
<comment type="caution">
    <text evidence="1">The sequence shown here is derived from an EMBL/GenBank/DDBJ whole genome shotgun (WGS) entry which is preliminary data.</text>
</comment>
<name>A0A0E2ZPJ2_9GAMM</name>
<protein>
    <submittedName>
        <fullName evidence="1">Uncharacterized protein</fullName>
    </submittedName>
</protein>
<reference evidence="1 2" key="1">
    <citation type="submission" date="2014-07" db="EMBL/GenBank/DDBJ databases">
        <title>Comparative analysis of Nitrosococcus oceani genome inventories of strains from Pacific and Atlantic gyres.</title>
        <authorList>
            <person name="Lim C.K."/>
            <person name="Wang L."/>
            <person name="Sayavedra-Soto L.A."/>
            <person name="Klotz M.G."/>
        </authorList>
    </citation>
    <scope>NUCLEOTIDE SEQUENCE [LARGE SCALE GENOMIC DNA]</scope>
    <source>
        <strain evidence="1 2">C-27</strain>
    </source>
</reference>